<feature type="domain" description="Bacterial sugar transferase" evidence="3">
    <location>
        <begin position="45"/>
        <end position="215"/>
    </location>
</feature>
<keyword evidence="5" id="KW-0808">Transferase</keyword>
<comment type="caution">
    <text evidence="5">The sequence shown here is derived from an EMBL/GenBank/DDBJ whole genome shotgun (WGS) entry which is preliminary data.</text>
</comment>
<proteinExistence type="inferred from homology"/>
<feature type="transmembrane region" description="Helical" evidence="2">
    <location>
        <begin position="47"/>
        <end position="73"/>
    </location>
</feature>
<gene>
    <name evidence="4" type="ORF">C1876_16715</name>
    <name evidence="5" type="ORF">DMP09_14390</name>
</gene>
<reference evidence="7" key="2">
    <citation type="submission" date="2018-05" db="EMBL/GenBank/DDBJ databases">
        <title>Genome Sequencing of selected type strains of the family Eggerthellaceae.</title>
        <authorList>
            <person name="Danylec N."/>
            <person name="Stoll D.A."/>
            <person name="Doetsch A."/>
            <person name="Huch M."/>
        </authorList>
    </citation>
    <scope>NUCLEOTIDE SEQUENCE [LARGE SCALE GENOMIC DNA]</scope>
    <source>
        <strain evidence="7">DSM 16107</strain>
    </source>
</reference>
<keyword evidence="2" id="KW-0472">Membrane</keyword>
<reference evidence="5" key="3">
    <citation type="journal article" date="2019" name="Microbiol. Resour. Announc.">
        <title>Draft Genome Sequences of Type Strains of Gordonibacter faecihominis, Paraeggerthella hongkongensis, Parvibacter caecicola,Slackia equolifaciens, Slackia faecicanis, and Slackia isoflavoniconvertens.</title>
        <authorList>
            <person name="Danylec N."/>
            <person name="Stoll D.A."/>
            <person name="Dotsch A."/>
            <person name="Huch M."/>
        </authorList>
    </citation>
    <scope>NUCLEOTIDE SEQUENCE</scope>
    <source>
        <strain evidence="5">DSM 16107</strain>
    </source>
</reference>
<evidence type="ECO:0000256" key="1">
    <source>
        <dbReference type="ARBA" id="ARBA00006464"/>
    </source>
</evidence>
<evidence type="ECO:0000313" key="7">
    <source>
        <dbReference type="Proteomes" id="UP000270112"/>
    </source>
</evidence>
<accession>A0A3N0ITV3</accession>
<protein>
    <submittedName>
        <fullName evidence="5">Sugar transferase</fullName>
    </submittedName>
</protein>
<evidence type="ECO:0000256" key="2">
    <source>
        <dbReference type="SAM" id="Phobius"/>
    </source>
</evidence>
<evidence type="ECO:0000313" key="4">
    <source>
        <dbReference type="EMBL" id="RDB64032.1"/>
    </source>
</evidence>
<dbReference type="InterPro" id="IPR003362">
    <property type="entry name" value="Bact_transf"/>
</dbReference>
<evidence type="ECO:0000313" key="6">
    <source>
        <dbReference type="Proteomes" id="UP000253817"/>
    </source>
</evidence>
<organism evidence="5 7">
    <name type="scientific">Eggerthella sinensis</name>
    <dbReference type="NCBI Taxonomy" id="242230"/>
    <lineage>
        <taxon>Bacteria</taxon>
        <taxon>Bacillati</taxon>
        <taxon>Actinomycetota</taxon>
        <taxon>Coriobacteriia</taxon>
        <taxon>Eggerthellales</taxon>
        <taxon>Eggerthellaceae</taxon>
        <taxon>Eggerthella</taxon>
    </lineage>
</organism>
<reference evidence="4 6" key="1">
    <citation type="journal article" date="2018" name="Elife">
        <title>Discovery and characterization of a prevalent human gut bacterial enzyme sufficient for the inactivation of a family of plant toxins.</title>
        <authorList>
            <person name="Koppel N."/>
            <person name="Bisanz J.E."/>
            <person name="Pandelia M.E."/>
            <person name="Turnbaugh P.J."/>
            <person name="Balskus E.P."/>
        </authorList>
    </citation>
    <scope>NUCLEOTIDE SEQUENCE [LARGE SCALE GENOMIC DNA]</scope>
    <source>
        <strain evidence="4 6">DSM 16107</strain>
    </source>
</reference>
<dbReference type="GO" id="GO:0016780">
    <property type="term" value="F:phosphotransferase activity, for other substituted phosphate groups"/>
    <property type="evidence" value="ECO:0007669"/>
    <property type="project" value="TreeGrafter"/>
</dbReference>
<dbReference type="PANTHER" id="PTHR30576">
    <property type="entry name" value="COLANIC BIOSYNTHESIS UDP-GLUCOSE LIPID CARRIER TRANSFERASE"/>
    <property type="match status" value="1"/>
</dbReference>
<keyword evidence="2" id="KW-0812">Transmembrane</keyword>
<dbReference type="OrthoDB" id="9808602at2"/>
<evidence type="ECO:0000259" key="3">
    <source>
        <dbReference type="Pfam" id="PF02397"/>
    </source>
</evidence>
<dbReference type="RefSeq" id="WP_114547859.1">
    <property type="nucleotide sequence ID" value="NZ_JAJCHC010000014.1"/>
</dbReference>
<name>A0A3N0ITV3_9ACTN</name>
<dbReference type="PANTHER" id="PTHR30576:SF8">
    <property type="entry name" value="UNDECAPRENYL-PHOSPHATE GALACTOSE PHOSPHOTRANSFERASE"/>
    <property type="match status" value="1"/>
</dbReference>
<dbReference type="Proteomes" id="UP000270112">
    <property type="component" value="Unassembled WGS sequence"/>
</dbReference>
<dbReference type="Pfam" id="PF02397">
    <property type="entry name" value="Bac_transf"/>
    <property type="match status" value="1"/>
</dbReference>
<comment type="similarity">
    <text evidence="1">Belongs to the bacterial sugar transferase family.</text>
</comment>
<dbReference type="AlphaFoldDB" id="A0A3N0ITV3"/>
<dbReference type="EMBL" id="PPTT01000047">
    <property type="protein sequence ID" value="RDB64032.1"/>
    <property type="molecule type" value="Genomic_DNA"/>
</dbReference>
<evidence type="ECO:0000313" key="5">
    <source>
        <dbReference type="EMBL" id="RNM40429.1"/>
    </source>
</evidence>
<keyword evidence="2" id="KW-1133">Transmembrane helix</keyword>
<sequence>MKRENLTKAMRWEIADRLAADRLPSINMTCCSVNPSSSFYARYGKRILDIVISLFALVITAPINLAIAAITLFDVGKPILFRQERVGLHGRLFTIVKFRNMRETRDVRGELLPADQRVTRFGSFVRKTSLDELLNFWSILKGDMSIIGPRPLVPEYTHRFSKRHKMRLSVRPGLECPPRNLEKGVWTWEDQFENDIWYVEHVSLKTDCLMLINLIRFAFDADSAAARASVKRGIFMGYSIEGKPITLDEVPQEYIDSVASGYVNKLSRQNQVSIPYEAGELDDELYA</sequence>
<keyword evidence="6" id="KW-1185">Reference proteome</keyword>
<dbReference type="EMBL" id="QICC01000083">
    <property type="protein sequence ID" value="RNM40429.1"/>
    <property type="molecule type" value="Genomic_DNA"/>
</dbReference>
<dbReference type="Proteomes" id="UP000253817">
    <property type="component" value="Unassembled WGS sequence"/>
</dbReference>